<feature type="non-terminal residue" evidence="2">
    <location>
        <position position="1"/>
    </location>
</feature>
<gene>
    <name evidence="2" type="ORF">METZ01_LOCUS29239</name>
</gene>
<dbReference type="EMBL" id="UINC01001276">
    <property type="protein sequence ID" value="SUZ76385.1"/>
    <property type="molecule type" value="Genomic_DNA"/>
</dbReference>
<sequence length="71" mass="8103">VTRRAEMAEDRNVEFETLIKRFAGDEGDAGQVLHRLAQLEEDNEDMRSRLEAGQVSVDKLIAKVRFVEEGQ</sequence>
<reference evidence="2" key="1">
    <citation type="submission" date="2018-05" db="EMBL/GenBank/DDBJ databases">
        <authorList>
            <person name="Lanie J.A."/>
            <person name="Ng W.-L."/>
            <person name="Kazmierczak K.M."/>
            <person name="Andrzejewski T.M."/>
            <person name="Davidsen T.M."/>
            <person name="Wayne K.J."/>
            <person name="Tettelin H."/>
            <person name="Glass J.I."/>
            <person name="Rusch D."/>
            <person name="Podicherti R."/>
            <person name="Tsui H.-C.T."/>
            <person name="Winkler M.E."/>
        </authorList>
    </citation>
    <scope>NUCLEOTIDE SEQUENCE</scope>
</reference>
<organism evidence="2">
    <name type="scientific">marine metagenome</name>
    <dbReference type="NCBI Taxonomy" id="408172"/>
    <lineage>
        <taxon>unclassified sequences</taxon>
        <taxon>metagenomes</taxon>
        <taxon>ecological metagenomes</taxon>
    </lineage>
</organism>
<dbReference type="AlphaFoldDB" id="A0A381QAN5"/>
<protein>
    <submittedName>
        <fullName evidence="2">Uncharacterized protein</fullName>
    </submittedName>
</protein>
<proteinExistence type="predicted"/>
<keyword evidence="1" id="KW-0175">Coiled coil</keyword>
<accession>A0A381QAN5</accession>
<name>A0A381QAN5_9ZZZZ</name>
<feature type="coiled-coil region" evidence="1">
    <location>
        <begin position="29"/>
        <end position="56"/>
    </location>
</feature>
<evidence type="ECO:0000256" key="1">
    <source>
        <dbReference type="SAM" id="Coils"/>
    </source>
</evidence>
<evidence type="ECO:0000313" key="2">
    <source>
        <dbReference type="EMBL" id="SUZ76385.1"/>
    </source>
</evidence>